<sequence>MSAENVPLQQGQNAPLQQGQKRPSDDSALTLPPRRRAGPPDYWKRKGRHVGRTIHTFVNMAQLIVAGIQLDKELSLSPDNGIEKYPADIRHQHQIYLQVLRFLPDLEEGLVNETINTERLTLICDRLQEGVNAARSDDVKGVKHSIIDWITDPEKGLAPAIDQQPWIGFLRGRLLVNGFKHVFTSPSSVKDSCRSTKSSNSALHGMTKVTVASIVYIATLVRFGLGSRSTFNRNDTVTESEAFYNVLLAFLTHPAEREKVNELLAWWNQRVFPHAVALFRAPTVNGAHAMLLADRKKRQALATLAANASG</sequence>
<reference evidence="2" key="1">
    <citation type="submission" date="2019-10" db="EMBL/GenBank/DDBJ databases">
        <authorList>
            <person name="Nor Muhammad N."/>
        </authorList>
    </citation>
    <scope>NUCLEOTIDE SEQUENCE</scope>
</reference>
<organism evidence="2">
    <name type="scientific">Ganoderma boninense</name>
    <dbReference type="NCBI Taxonomy" id="34458"/>
    <lineage>
        <taxon>Eukaryota</taxon>
        <taxon>Fungi</taxon>
        <taxon>Dikarya</taxon>
        <taxon>Basidiomycota</taxon>
        <taxon>Agaricomycotina</taxon>
        <taxon>Agaricomycetes</taxon>
        <taxon>Polyporales</taxon>
        <taxon>Polyporaceae</taxon>
        <taxon>Ganoderma</taxon>
    </lineage>
</organism>
<feature type="compositionally biased region" description="Low complexity" evidence="1">
    <location>
        <begin position="7"/>
        <end position="20"/>
    </location>
</feature>
<name>A0A5K1K7M3_9APHY</name>
<dbReference type="AlphaFoldDB" id="A0A5K1K7M3"/>
<gene>
    <name evidence="2" type="primary">A7U5U4</name>
</gene>
<protein>
    <submittedName>
        <fullName evidence="2">Hsp70</fullName>
    </submittedName>
</protein>
<evidence type="ECO:0000313" key="2">
    <source>
        <dbReference type="EMBL" id="VWP02191.1"/>
    </source>
</evidence>
<dbReference type="Pfam" id="PF20414">
    <property type="entry name" value="DUF6698"/>
    <property type="match status" value="1"/>
</dbReference>
<feature type="region of interest" description="Disordered" evidence="1">
    <location>
        <begin position="1"/>
        <end position="46"/>
    </location>
</feature>
<accession>A0A5K1K7M3</accession>
<dbReference type="InterPro" id="IPR046521">
    <property type="entry name" value="DUF6698"/>
</dbReference>
<proteinExistence type="predicted"/>
<evidence type="ECO:0000256" key="1">
    <source>
        <dbReference type="SAM" id="MobiDB-lite"/>
    </source>
</evidence>
<dbReference type="EMBL" id="LR730002">
    <property type="protein sequence ID" value="VWP02191.1"/>
    <property type="molecule type" value="Genomic_DNA"/>
</dbReference>